<keyword evidence="1" id="KW-1133">Transmembrane helix</keyword>
<feature type="transmembrane region" description="Helical" evidence="1">
    <location>
        <begin position="6"/>
        <end position="27"/>
    </location>
</feature>
<dbReference type="RefSeq" id="WP_068840507.1">
    <property type="nucleotide sequence ID" value="NZ_FRBT01000009.1"/>
</dbReference>
<keyword evidence="1" id="KW-0812">Transmembrane</keyword>
<keyword evidence="1" id="KW-0472">Membrane</keyword>
<feature type="transmembrane region" description="Helical" evidence="1">
    <location>
        <begin position="87"/>
        <end position="113"/>
    </location>
</feature>
<evidence type="ECO:0008006" key="4">
    <source>
        <dbReference type="Google" id="ProtNLM"/>
    </source>
</evidence>
<organism evidence="2 3">
    <name type="scientific">Flavobacterium chilense</name>
    <dbReference type="NCBI Taxonomy" id="946677"/>
    <lineage>
        <taxon>Bacteria</taxon>
        <taxon>Pseudomonadati</taxon>
        <taxon>Bacteroidota</taxon>
        <taxon>Flavobacteriia</taxon>
        <taxon>Flavobacteriales</taxon>
        <taxon>Flavobacteriaceae</taxon>
        <taxon>Flavobacterium</taxon>
    </lineage>
</organism>
<evidence type="ECO:0000313" key="2">
    <source>
        <dbReference type="EMBL" id="SHM74619.1"/>
    </source>
</evidence>
<feature type="transmembrane region" description="Helical" evidence="1">
    <location>
        <begin position="125"/>
        <end position="158"/>
    </location>
</feature>
<feature type="transmembrane region" description="Helical" evidence="1">
    <location>
        <begin position="59"/>
        <end position="81"/>
    </location>
</feature>
<reference evidence="3" key="1">
    <citation type="submission" date="2016-11" db="EMBL/GenBank/DDBJ databases">
        <authorList>
            <person name="Varghese N."/>
            <person name="Submissions S."/>
        </authorList>
    </citation>
    <scope>NUCLEOTIDE SEQUENCE [LARGE SCALE GENOMIC DNA]</scope>
    <source>
        <strain evidence="3">DSM 24724</strain>
    </source>
</reference>
<evidence type="ECO:0000313" key="3">
    <source>
        <dbReference type="Proteomes" id="UP000184028"/>
    </source>
</evidence>
<sequence>MDFYTFIQLLIVSITATSAMTAFSYAASGKFQELYKEPVLLSYMLKIFKVKLPGQSKTTWGWIVHFLIGYWFVIVYYWLWITDILPISLLSALLLGALSGIIGILGWMLIFKLSSDQPKINFKRYYFQLFIAHIIFAIVATAIYFISLTILILAKAYITL</sequence>
<proteinExistence type="predicted"/>
<keyword evidence="3" id="KW-1185">Reference proteome</keyword>
<protein>
    <recommendedName>
        <fullName evidence="4">DUF2938 domain-containing protein</fullName>
    </recommendedName>
</protein>
<name>A0A1M7L958_9FLAO</name>
<dbReference type="EMBL" id="FRBT01000009">
    <property type="protein sequence ID" value="SHM74619.1"/>
    <property type="molecule type" value="Genomic_DNA"/>
</dbReference>
<evidence type="ECO:0000256" key="1">
    <source>
        <dbReference type="SAM" id="Phobius"/>
    </source>
</evidence>
<dbReference type="OrthoDB" id="673991at2"/>
<dbReference type="Proteomes" id="UP000184028">
    <property type="component" value="Unassembled WGS sequence"/>
</dbReference>
<dbReference type="AlphaFoldDB" id="A0A1M7L958"/>
<gene>
    <name evidence="2" type="ORF">SAMN05444484_10910</name>
</gene>
<accession>A0A1M7L958</accession>
<dbReference type="STRING" id="946677.SAMN05444484_10910"/>